<keyword evidence="1" id="KW-0812">Transmembrane</keyword>
<dbReference type="EMBL" id="JANEYT010000001">
    <property type="protein sequence ID" value="MCQ1056517.1"/>
    <property type="molecule type" value="Genomic_DNA"/>
</dbReference>
<protein>
    <submittedName>
        <fullName evidence="2">Uncharacterized protein</fullName>
    </submittedName>
</protein>
<evidence type="ECO:0000256" key="1">
    <source>
        <dbReference type="SAM" id="Phobius"/>
    </source>
</evidence>
<gene>
    <name evidence="2" type="ORF">NHN17_00365</name>
</gene>
<dbReference type="RefSeq" id="WP_255040104.1">
    <property type="nucleotide sequence ID" value="NZ_JANEYT010000001.1"/>
</dbReference>
<evidence type="ECO:0000313" key="3">
    <source>
        <dbReference type="Proteomes" id="UP001524460"/>
    </source>
</evidence>
<dbReference type="Proteomes" id="UP001524460">
    <property type="component" value="Unassembled WGS sequence"/>
</dbReference>
<comment type="caution">
    <text evidence="2">The sequence shown here is derived from an EMBL/GenBank/DDBJ whole genome shotgun (WGS) entry which is preliminary data.</text>
</comment>
<keyword evidence="3" id="KW-1185">Reference proteome</keyword>
<keyword evidence="1" id="KW-0472">Membrane</keyword>
<reference evidence="2 3" key="1">
    <citation type="submission" date="2022-07" db="EMBL/GenBank/DDBJ databases">
        <title>Photobacterium pectinilyticum sp. nov., a marine bacterium isolated from surface seawater of Qingdao offshore.</title>
        <authorList>
            <person name="Wang X."/>
        </authorList>
    </citation>
    <scope>NUCLEOTIDE SEQUENCE [LARGE SCALE GENOMIC DNA]</scope>
    <source>
        <strain evidence="2 3">ZSDE20</strain>
    </source>
</reference>
<organism evidence="2 3">
    <name type="scientific">Photobacterium pectinilyticum</name>
    <dbReference type="NCBI Taxonomy" id="2906793"/>
    <lineage>
        <taxon>Bacteria</taxon>
        <taxon>Pseudomonadati</taxon>
        <taxon>Pseudomonadota</taxon>
        <taxon>Gammaproteobacteria</taxon>
        <taxon>Vibrionales</taxon>
        <taxon>Vibrionaceae</taxon>
        <taxon>Photobacterium</taxon>
    </lineage>
</organism>
<sequence>MNKKLVALFIVSSIFSFATFFVDLKKGTQEFGLQGSLDFDYADDVFGTRFYY</sequence>
<accession>A0ABT1MXF1</accession>
<proteinExistence type="predicted"/>
<evidence type="ECO:0000313" key="2">
    <source>
        <dbReference type="EMBL" id="MCQ1056517.1"/>
    </source>
</evidence>
<name>A0ABT1MXF1_9GAMM</name>
<feature type="transmembrane region" description="Helical" evidence="1">
    <location>
        <begin position="6"/>
        <end position="24"/>
    </location>
</feature>
<keyword evidence="1" id="KW-1133">Transmembrane helix</keyword>